<proteinExistence type="predicted"/>
<dbReference type="Proteomes" id="UP000221168">
    <property type="component" value="Unassembled WGS sequence"/>
</dbReference>
<name>A0A2G1QM44_9HYPH</name>
<protein>
    <recommendedName>
        <fullName evidence="3">DUF4054 domain-containing protein</fullName>
    </recommendedName>
</protein>
<dbReference type="AlphaFoldDB" id="A0A2G1QM44"/>
<dbReference type="Pfam" id="PF13262">
    <property type="entry name" value="DUF4054"/>
    <property type="match status" value="1"/>
</dbReference>
<evidence type="ECO:0008006" key="3">
    <source>
        <dbReference type="Google" id="ProtNLM"/>
    </source>
</evidence>
<gene>
    <name evidence="1" type="ORF">CSC94_12710</name>
</gene>
<evidence type="ECO:0000313" key="2">
    <source>
        <dbReference type="Proteomes" id="UP000221168"/>
    </source>
</evidence>
<dbReference type="InterPro" id="IPR025127">
    <property type="entry name" value="DUF4054"/>
</dbReference>
<dbReference type="OrthoDB" id="8421685at2"/>
<reference evidence="1 2" key="1">
    <citation type="submission" date="2017-10" db="EMBL/GenBank/DDBJ databases">
        <title>Sedimentibacterium mangrovi gen. nov., sp. nov., a novel member of family Phyllobacteriacea isolated from mangrove sediment.</title>
        <authorList>
            <person name="Liao H."/>
            <person name="Tian Y."/>
        </authorList>
    </citation>
    <scope>NUCLEOTIDE SEQUENCE [LARGE SCALE GENOMIC DNA]</scope>
    <source>
        <strain evidence="1 2">X9-2-2</strain>
    </source>
</reference>
<dbReference type="RefSeq" id="WP_099306730.1">
    <property type="nucleotide sequence ID" value="NZ_PDVP01000007.1"/>
</dbReference>
<organism evidence="1 2">
    <name type="scientific">Zhengella mangrovi</name>
    <dbReference type="NCBI Taxonomy" id="1982044"/>
    <lineage>
        <taxon>Bacteria</taxon>
        <taxon>Pseudomonadati</taxon>
        <taxon>Pseudomonadota</taxon>
        <taxon>Alphaproteobacteria</taxon>
        <taxon>Hyphomicrobiales</taxon>
        <taxon>Notoacmeibacteraceae</taxon>
        <taxon>Zhengella</taxon>
    </lineage>
</organism>
<comment type="caution">
    <text evidence="1">The sequence shown here is derived from an EMBL/GenBank/DDBJ whole genome shotgun (WGS) entry which is preliminary data.</text>
</comment>
<accession>A0A2G1QM44</accession>
<sequence>MAYSAPDAAALKARYPEFGSVADALVTAMLADAFVDVDATWIEGDRARAQIALVAHWLAAEGEPQRSATIAAGGTWNPNSAPMKRRQVGDVMTEFQNASERFGSQSNAAMSKEAYETSPYGREFLKLRARSFPAMIAV</sequence>
<evidence type="ECO:0000313" key="1">
    <source>
        <dbReference type="EMBL" id="PHP66544.1"/>
    </source>
</evidence>
<dbReference type="EMBL" id="PDVP01000007">
    <property type="protein sequence ID" value="PHP66544.1"/>
    <property type="molecule type" value="Genomic_DNA"/>
</dbReference>
<keyword evidence="2" id="KW-1185">Reference proteome</keyword>